<comment type="caution">
    <text evidence="1">The sequence shown here is derived from an EMBL/GenBank/DDBJ whole genome shotgun (WGS) entry which is preliminary data.</text>
</comment>
<evidence type="ECO:0000313" key="1">
    <source>
        <dbReference type="EMBL" id="KAJ7997084.1"/>
    </source>
</evidence>
<proteinExistence type="predicted"/>
<sequence length="426" mass="48836">MSKSMETEFPTFSLETDDRTDDERAKSRQVKKPDRLVSALGMGSSAKDKAPMDTDYQEEFEVAAPKVKINLNFAREIQGLPENEAERNSKRFDIKRLFEAVSAGDVMKLEGLHQYLHQSLKKLTNTEYQSHGKNALLKALLNIRNGKNDTIKYLLDISEKMGDIKEFINAAYTDSYYKGELPLSLAACTNQPDMVDFLMENPYQRVDVRSRDSLGNTVLHALVVVSDDQPESLKFITSMYNHILTTAARLHPMWRLEDIENNQGLTPIKLAVKTGKIGLFKHMLCSEFHEMDTRHLSRKFTEWVYGPVHSSLYDLASLDSYEKNSVLEMIAHSSNIPNRHEMLQIEPLNRLLEDKWNRFAARMFLGNFLVYLVYLCVFTYVAYNRKKGKPPFSIEHTKEEYLRLGGQLFVSLGAVYFFIGGVCVIV</sequence>
<dbReference type="Proteomes" id="UP001157502">
    <property type="component" value="Chromosome 19"/>
</dbReference>
<protein>
    <submittedName>
        <fullName evidence="1">Uncharacterized protein</fullName>
    </submittedName>
</protein>
<reference evidence="1" key="1">
    <citation type="submission" date="2021-05" db="EMBL/GenBank/DDBJ databases">
        <authorList>
            <person name="Pan Q."/>
            <person name="Jouanno E."/>
            <person name="Zahm M."/>
            <person name="Klopp C."/>
            <person name="Cabau C."/>
            <person name="Louis A."/>
            <person name="Berthelot C."/>
            <person name="Parey E."/>
            <person name="Roest Crollius H."/>
            <person name="Montfort J."/>
            <person name="Robinson-Rechavi M."/>
            <person name="Bouchez O."/>
            <person name="Lampietro C."/>
            <person name="Lopez Roques C."/>
            <person name="Donnadieu C."/>
            <person name="Postlethwait J."/>
            <person name="Bobe J."/>
            <person name="Dillon D."/>
            <person name="Chandos A."/>
            <person name="von Hippel F."/>
            <person name="Guiguen Y."/>
        </authorList>
    </citation>
    <scope>NUCLEOTIDE SEQUENCE</scope>
    <source>
        <strain evidence="1">YG-Jan2019</strain>
    </source>
</reference>
<organism evidence="1 2">
    <name type="scientific">Dallia pectoralis</name>
    <name type="common">Alaska blackfish</name>
    <dbReference type="NCBI Taxonomy" id="75939"/>
    <lineage>
        <taxon>Eukaryota</taxon>
        <taxon>Metazoa</taxon>
        <taxon>Chordata</taxon>
        <taxon>Craniata</taxon>
        <taxon>Vertebrata</taxon>
        <taxon>Euteleostomi</taxon>
        <taxon>Actinopterygii</taxon>
        <taxon>Neopterygii</taxon>
        <taxon>Teleostei</taxon>
        <taxon>Protacanthopterygii</taxon>
        <taxon>Esociformes</taxon>
        <taxon>Umbridae</taxon>
        <taxon>Dallia</taxon>
    </lineage>
</organism>
<dbReference type="EMBL" id="CM055746">
    <property type="protein sequence ID" value="KAJ7997084.1"/>
    <property type="molecule type" value="Genomic_DNA"/>
</dbReference>
<accession>A0ACC2G098</accession>
<evidence type="ECO:0000313" key="2">
    <source>
        <dbReference type="Proteomes" id="UP001157502"/>
    </source>
</evidence>
<keyword evidence="2" id="KW-1185">Reference proteome</keyword>
<gene>
    <name evidence="1" type="ORF">DPEC_G00225250</name>
</gene>
<name>A0ACC2G098_DALPE</name>